<reference evidence="2 3" key="1">
    <citation type="submission" date="2013-12" db="EMBL/GenBank/DDBJ databases">
        <authorList>
            <person name="Madinger N."/>
            <person name="Lenaerts A."/>
            <person name="Ordway D."/>
            <person name="DeGroote M.A."/>
            <person name="Parker T."/>
            <person name="Sizemore C."/>
            <person name="Tallon L.J."/>
            <person name="Sadzewicz L.K."/>
            <person name="Sengamalay N."/>
            <person name="Fraser C.M."/>
            <person name="Hine E."/>
            <person name="Shefchek K.A."/>
            <person name="Das S.P."/>
            <person name="Tettelin H."/>
        </authorList>
    </citation>
    <scope>NUCLEOTIDE SEQUENCE [LARGE SCALE GENOMIC DNA]</scope>
    <source>
        <strain evidence="2 3">21</strain>
    </source>
</reference>
<protein>
    <submittedName>
        <fullName evidence="2">Prophage CP4-57 regulatory family protein</fullName>
    </submittedName>
</protein>
<dbReference type="SUPFAM" id="SSF46955">
    <property type="entry name" value="Putative DNA-binding domain"/>
    <property type="match status" value="1"/>
</dbReference>
<dbReference type="InterPro" id="IPR036388">
    <property type="entry name" value="WH-like_DNA-bd_sf"/>
</dbReference>
<organism evidence="2 3">
    <name type="scientific">Mycobacteroides abscessus 21</name>
    <dbReference type="NCBI Taxonomy" id="1299324"/>
    <lineage>
        <taxon>Bacteria</taxon>
        <taxon>Bacillati</taxon>
        <taxon>Actinomycetota</taxon>
        <taxon>Actinomycetes</taxon>
        <taxon>Mycobacteriales</taxon>
        <taxon>Mycobacteriaceae</taxon>
        <taxon>Mycobacteroides</taxon>
        <taxon>Mycobacteroides abscessus</taxon>
    </lineage>
</organism>
<gene>
    <name evidence="2" type="ORF">I543_1328</name>
</gene>
<dbReference type="EMBL" id="JAOF01000001">
    <property type="protein sequence ID" value="EUA44679.1"/>
    <property type="molecule type" value="Genomic_DNA"/>
</dbReference>
<evidence type="ECO:0000313" key="3">
    <source>
        <dbReference type="Proteomes" id="UP000020103"/>
    </source>
</evidence>
<name>A0A829PWM4_9MYCO</name>
<dbReference type="Pfam" id="PF12728">
    <property type="entry name" value="HTH_17"/>
    <property type="match status" value="1"/>
</dbReference>
<accession>A0A829PWM4</accession>
<dbReference type="Proteomes" id="UP000020103">
    <property type="component" value="Unassembled WGS sequence"/>
</dbReference>
<proteinExistence type="predicted"/>
<dbReference type="AlphaFoldDB" id="A0A829PWM4"/>
<dbReference type="InterPro" id="IPR009061">
    <property type="entry name" value="DNA-bd_dom_put_sf"/>
</dbReference>
<dbReference type="Gene3D" id="1.10.10.10">
    <property type="entry name" value="Winged helix-like DNA-binding domain superfamily/Winged helix DNA-binding domain"/>
    <property type="match status" value="1"/>
</dbReference>
<sequence>MTLTEMCELLGISESTAYYWRQIGKGPKGARIGKALRYRHSDVIAWLDEQFARA</sequence>
<dbReference type="InterPro" id="IPR041657">
    <property type="entry name" value="HTH_17"/>
</dbReference>
<comment type="caution">
    <text evidence="2">The sequence shown here is derived from an EMBL/GenBank/DDBJ whole genome shotgun (WGS) entry which is preliminary data.</text>
</comment>
<evidence type="ECO:0000259" key="1">
    <source>
        <dbReference type="Pfam" id="PF12728"/>
    </source>
</evidence>
<feature type="domain" description="Helix-turn-helix" evidence="1">
    <location>
        <begin position="1"/>
        <end position="50"/>
    </location>
</feature>
<evidence type="ECO:0000313" key="2">
    <source>
        <dbReference type="EMBL" id="EUA44679.1"/>
    </source>
</evidence>